<dbReference type="InterPro" id="IPR041191">
    <property type="entry name" value="pPIWI_RE_Y"/>
</dbReference>
<dbReference type="EMBL" id="CP108473">
    <property type="protein sequence ID" value="WUS26559.1"/>
    <property type="molecule type" value="Genomic_DNA"/>
</dbReference>
<name>A0ABZ1VUB2_9ACTN</name>
<dbReference type="Pfam" id="PF18156">
    <property type="entry name" value="pPIWI_RE_Y"/>
    <property type="match status" value="1"/>
</dbReference>
<evidence type="ECO:0000259" key="1">
    <source>
        <dbReference type="Pfam" id="PF18154"/>
    </source>
</evidence>
<protein>
    <recommendedName>
        <fullName evidence="5">REase associating with pPIWI RE domain-containing protein</fullName>
    </recommendedName>
</protein>
<sequence length="391" mass="43504">MDASRSARLAQVSLDLSDDYMTVQLLAAGLARIQIDQHGAMWSSPSPGAGTVGLPSAWNAGVSRLWWRALESGMRQLPTHMDVFAWCAQPLGRWPVALGITESDRGLLLVEEGRPSAFADEVARLALAKDPEAELVENRSFGLLMSTADRNADREAEVQKNYVDLRGFLIEKAIASDLDLADLIRRFPAKNAHGQPWVKEWFLHAYQPRPAAGVTRLEVCGGCGNLLSSSHVHCGTPGCEGRATVRTVESMSELYVQRRAVRRFFHDPGLSEQRIFDAVRPSLRGRMHPWWGMDAVDVAIDFDGTGQMGDGEWWAADVKDHASAALLGRNFQWDRRADARRRFLVIAQHRFETRDYVNDLKGAMDGRVQGVEIVGEDDFIKAVLRRASERG</sequence>
<keyword evidence="4" id="KW-1185">Reference proteome</keyword>
<feature type="domain" description="pPIWI-RE three-gene island" evidence="2">
    <location>
        <begin position="55"/>
        <end position="174"/>
    </location>
</feature>
<organism evidence="3 4">
    <name type="scientific">Streptomyces caniferus</name>
    <dbReference type="NCBI Taxonomy" id="285557"/>
    <lineage>
        <taxon>Bacteria</taxon>
        <taxon>Bacillati</taxon>
        <taxon>Actinomycetota</taxon>
        <taxon>Actinomycetes</taxon>
        <taxon>Kitasatosporales</taxon>
        <taxon>Streptomycetaceae</taxon>
        <taxon>Streptomyces</taxon>
    </lineage>
</organism>
<dbReference type="InterPro" id="IPR040828">
    <property type="entry name" value="pPIWI_RE_REase"/>
</dbReference>
<dbReference type="Pfam" id="PF18154">
    <property type="entry name" value="pPIWI_RE_REase"/>
    <property type="match status" value="1"/>
</dbReference>
<dbReference type="RefSeq" id="WP_329129081.1">
    <property type="nucleotide sequence ID" value="NZ_CP108473.1"/>
</dbReference>
<accession>A0ABZ1VUB2</accession>
<evidence type="ECO:0000313" key="4">
    <source>
        <dbReference type="Proteomes" id="UP001432292"/>
    </source>
</evidence>
<evidence type="ECO:0000259" key="2">
    <source>
        <dbReference type="Pfam" id="PF18156"/>
    </source>
</evidence>
<evidence type="ECO:0008006" key="5">
    <source>
        <dbReference type="Google" id="ProtNLM"/>
    </source>
</evidence>
<gene>
    <name evidence="3" type="ORF">OG727_32060</name>
</gene>
<feature type="domain" description="REase associating with pPIWI RE" evidence="1">
    <location>
        <begin position="269"/>
        <end position="390"/>
    </location>
</feature>
<evidence type="ECO:0000313" key="3">
    <source>
        <dbReference type="EMBL" id="WUS26559.1"/>
    </source>
</evidence>
<proteinExistence type="predicted"/>
<dbReference type="Proteomes" id="UP001432292">
    <property type="component" value="Chromosome"/>
</dbReference>
<reference evidence="3" key="1">
    <citation type="submission" date="2022-10" db="EMBL/GenBank/DDBJ databases">
        <title>The complete genomes of actinobacterial strains from the NBC collection.</title>
        <authorList>
            <person name="Joergensen T.S."/>
            <person name="Alvarez Arevalo M."/>
            <person name="Sterndorff E.B."/>
            <person name="Faurdal D."/>
            <person name="Vuksanovic O."/>
            <person name="Mourched A.-S."/>
            <person name="Charusanti P."/>
            <person name="Shaw S."/>
            <person name="Blin K."/>
            <person name="Weber T."/>
        </authorList>
    </citation>
    <scope>NUCLEOTIDE SEQUENCE</scope>
    <source>
        <strain evidence="3">NBC_01256</strain>
    </source>
</reference>